<dbReference type="Proteomes" id="UP001059041">
    <property type="component" value="Linkage Group LG19"/>
</dbReference>
<reference evidence="1" key="1">
    <citation type="submission" date="2021-02" db="EMBL/GenBank/DDBJ databases">
        <title>Comparative genomics reveals that relaxation of natural selection precedes convergent phenotypic evolution of cavefish.</title>
        <authorList>
            <person name="Peng Z."/>
        </authorList>
    </citation>
    <scope>NUCLEOTIDE SEQUENCE</scope>
    <source>
        <tissue evidence="1">Muscle</tissue>
    </source>
</reference>
<dbReference type="EMBL" id="JAFHDT010000019">
    <property type="protein sequence ID" value="KAI7795996.1"/>
    <property type="molecule type" value="Genomic_DNA"/>
</dbReference>
<gene>
    <name evidence="1" type="ORF">IRJ41_011493</name>
</gene>
<comment type="caution">
    <text evidence="1">The sequence shown here is derived from an EMBL/GenBank/DDBJ whole genome shotgun (WGS) entry which is preliminary data.</text>
</comment>
<dbReference type="AlphaFoldDB" id="A0A9W7TGF2"/>
<evidence type="ECO:0000313" key="1">
    <source>
        <dbReference type="EMBL" id="KAI7795996.1"/>
    </source>
</evidence>
<accession>A0A9W7TGF2</accession>
<keyword evidence="2" id="KW-1185">Reference proteome</keyword>
<organism evidence="1 2">
    <name type="scientific">Triplophysa rosa</name>
    <name type="common">Cave loach</name>
    <dbReference type="NCBI Taxonomy" id="992332"/>
    <lineage>
        <taxon>Eukaryota</taxon>
        <taxon>Metazoa</taxon>
        <taxon>Chordata</taxon>
        <taxon>Craniata</taxon>
        <taxon>Vertebrata</taxon>
        <taxon>Euteleostomi</taxon>
        <taxon>Actinopterygii</taxon>
        <taxon>Neopterygii</taxon>
        <taxon>Teleostei</taxon>
        <taxon>Ostariophysi</taxon>
        <taxon>Cypriniformes</taxon>
        <taxon>Nemacheilidae</taxon>
        <taxon>Triplophysa</taxon>
    </lineage>
</organism>
<name>A0A9W7TGF2_TRIRA</name>
<sequence length="67" mass="7682">MHLIPRGRIAGSIETRAALRQTEEEFIRNAGDGEARQCARQVDRMATARDHVTLLYEGSWCHRLRCT</sequence>
<evidence type="ECO:0000313" key="2">
    <source>
        <dbReference type="Proteomes" id="UP001059041"/>
    </source>
</evidence>
<proteinExistence type="predicted"/>
<protein>
    <submittedName>
        <fullName evidence="1">Uncharacterized protein</fullName>
    </submittedName>
</protein>